<evidence type="ECO:0000313" key="12">
    <source>
        <dbReference type="Proteomes" id="UP001069090"/>
    </source>
</evidence>
<feature type="transmembrane region" description="Helical" evidence="10">
    <location>
        <begin position="312"/>
        <end position="334"/>
    </location>
</feature>
<evidence type="ECO:0000256" key="10">
    <source>
        <dbReference type="SAM" id="Phobius"/>
    </source>
</evidence>
<keyword evidence="7 10" id="KW-1133">Transmembrane helix</keyword>
<evidence type="ECO:0000256" key="9">
    <source>
        <dbReference type="ARBA" id="ARBA00023251"/>
    </source>
</evidence>
<evidence type="ECO:0000256" key="8">
    <source>
        <dbReference type="ARBA" id="ARBA00023136"/>
    </source>
</evidence>
<dbReference type="PANTHER" id="PTHR43823">
    <property type="entry name" value="SPORULATION PROTEIN YKVU"/>
    <property type="match status" value="1"/>
</dbReference>
<evidence type="ECO:0000256" key="3">
    <source>
        <dbReference type="ARBA" id="ARBA00022106"/>
    </source>
</evidence>
<name>A0A9J6RMP7_9GAMM</name>
<feature type="transmembrane region" description="Helical" evidence="10">
    <location>
        <begin position="244"/>
        <end position="263"/>
    </location>
</feature>
<dbReference type="EMBL" id="JAPTGG010000007">
    <property type="protein sequence ID" value="MCZ0865593.1"/>
    <property type="molecule type" value="Genomic_DNA"/>
</dbReference>
<dbReference type="InterPro" id="IPR048279">
    <property type="entry name" value="MdtK-like"/>
</dbReference>
<dbReference type="InterPro" id="IPR051327">
    <property type="entry name" value="MATE_MepA_subfamily"/>
</dbReference>
<feature type="transmembrane region" description="Helical" evidence="10">
    <location>
        <begin position="389"/>
        <end position="410"/>
    </location>
</feature>
<keyword evidence="12" id="KW-1185">Reference proteome</keyword>
<keyword evidence="9" id="KW-0046">Antibiotic resistance</keyword>
<evidence type="ECO:0000256" key="4">
    <source>
        <dbReference type="ARBA" id="ARBA00022448"/>
    </source>
</evidence>
<dbReference type="GO" id="GO:0015297">
    <property type="term" value="F:antiporter activity"/>
    <property type="evidence" value="ECO:0007669"/>
    <property type="project" value="InterPro"/>
</dbReference>
<feature type="transmembrane region" description="Helical" evidence="10">
    <location>
        <begin position="269"/>
        <end position="291"/>
    </location>
</feature>
<keyword evidence="4" id="KW-0813">Transport</keyword>
<sequence length="450" mass="48391">MTDKYDPITGKPSAVFFRYAIPSVLGLLSISSAQMIDAMFVGNYVGKEALAAINLTIPASTLIYAIVFMLAVGGSVVAGKFLGENNPQAASDSFTKIILTVLLLSLMLCLPGMIFINPVAKALGATAEILPLVDTYLFLQLLFTPMIMVGAALSYFVVADGRPLLSSSAFMISAALNVLLDWLFIVVMDKGLAGAALATGLSGCIIIFILLPHPFSKAAKLRFVKLQGSWMPVLKAAINGISEFTNEVSVGIVTLLFNWIIITQLGTEGIAAFTVIIYVLYLGVMISYGFSEALQPTISKNLGAKNYGNIRKYLNIAISSSIIVGAVFCLVLLLSPDPIIALFLQADETQTIAIAKTFIGYFWPTFLFVGANIAFTSYFTAIHQPTPSAILALARSLILPVIFLFTLPLWLGNKGIYLAIPLAEAITCLLAIALLSRCKYARHQHQPVEL</sequence>
<dbReference type="InterPro" id="IPR045070">
    <property type="entry name" value="MATE_MepA-like"/>
</dbReference>
<feature type="transmembrane region" description="Helical" evidence="10">
    <location>
        <begin position="191"/>
        <end position="211"/>
    </location>
</feature>
<comment type="caution">
    <text evidence="11">The sequence shown here is derived from an EMBL/GenBank/DDBJ whole genome shotgun (WGS) entry which is preliminary data.</text>
</comment>
<evidence type="ECO:0000313" key="11">
    <source>
        <dbReference type="EMBL" id="MCZ0865593.1"/>
    </source>
</evidence>
<reference evidence="11 12" key="1">
    <citation type="submission" date="2022-12" db="EMBL/GenBank/DDBJ databases">
        <title>Dasania phycosphaerae sp. nov., isolated from particulate material of the south coast of Korea.</title>
        <authorList>
            <person name="Jiang Y."/>
        </authorList>
    </citation>
    <scope>NUCLEOTIDE SEQUENCE [LARGE SCALE GENOMIC DNA]</scope>
    <source>
        <strain evidence="11 12">GY-19</strain>
    </source>
</reference>
<feature type="transmembrane region" description="Helical" evidence="10">
    <location>
        <begin position="416"/>
        <end position="435"/>
    </location>
</feature>
<dbReference type="Proteomes" id="UP001069090">
    <property type="component" value="Unassembled WGS sequence"/>
</dbReference>
<dbReference type="PANTHER" id="PTHR43823:SF3">
    <property type="entry name" value="MULTIDRUG EXPORT PROTEIN MEPA"/>
    <property type="match status" value="1"/>
</dbReference>
<feature type="transmembrane region" description="Helical" evidence="10">
    <location>
        <begin position="94"/>
        <end position="116"/>
    </location>
</feature>
<gene>
    <name evidence="11" type="ORF">O0V09_10295</name>
</gene>
<dbReference type="GO" id="GO:0005886">
    <property type="term" value="C:plasma membrane"/>
    <property type="evidence" value="ECO:0007669"/>
    <property type="project" value="UniProtKB-SubCell"/>
</dbReference>
<dbReference type="GO" id="GO:0046677">
    <property type="term" value="P:response to antibiotic"/>
    <property type="evidence" value="ECO:0007669"/>
    <property type="project" value="UniProtKB-KW"/>
</dbReference>
<evidence type="ECO:0000256" key="1">
    <source>
        <dbReference type="ARBA" id="ARBA00004429"/>
    </source>
</evidence>
<dbReference type="AlphaFoldDB" id="A0A9J6RMP7"/>
<dbReference type="Pfam" id="PF01554">
    <property type="entry name" value="MatE"/>
    <property type="match status" value="2"/>
</dbReference>
<comment type="subcellular location">
    <subcellularLocation>
        <location evidence="1">Cell inner membrane</location>
        <topology evidence="1">Multi-pass membrane protein</topology>
    </subcellularLocation>
</comment>
<evidence type="ECO:0000256" key="5">
    <source>
        <dbReference type="ARBA" id="ARBA00022475"/>
    </source>
</evidence>
<feature type="transmembrane region" description="Helical" evidence="10">
    <location>
        <begin position="20"/>
        <end position="42"/>
    </location>
</feature>
<dbReference type="InterPro" id="IPR002528">
    <property type="entry name" value="MATE_fam"/>
</dbReference>
<evidence type="ECO:0000256" key="2">
    <source>
        <dbReference type="ARBA" id="ARBA00008417"/>
    </source>
</evidence>
<protein>
    <recommendedName>
        <fullName evidence="3">Multidrug export protein MepA</fullName>
    </recommendedName>
</protein>
<keyword evidence="6 10" id="KW-0812">Transmembrane</keyword>
<organism evidence="11 12">
    <name type="scientific">Dasania phycosphaerae</name>
    <dbReference type="NCBI Taxonomy" id="2950436"/>
    <lineage>
        <taxon>Bacteria</taxon>
        <taxon>Pseudomonadati</taxon>
        <taxon>Pseudomonadota</taxon>
        <taxon>Gammaproteobacteria</taxon>
        <taxon>Cellvibrionales</taxon>
        <taxon>Spongiibacteraceae</taxon>
        <taxon>Dasania</taxon>
    </lineage>
</organism>
<accession>A0A9J6RMP7</accession>
<dbReference type="CDD" id="cd13143">
    <property type="entry name" value="MATE_MepA_like"/>
    <property type="match status" value="1"/>
</dbReference>
<feature type="transmembrane region" description="Helical" evidence="10">
    <location>
        <begin position="164"/>
        <end position="185"/>
    </location>
</feature>
<feature type="transmembrane region" description="Helical" evidence="10">
    <location>
        <begin position="62"/>
        <end position="82"/>
    </location>
</feature>
<dbReference type="GO" id="GO:0042910">
    <property type="term" value="F:xenobiotic transmembrane transporter activity"/>
    <property type="evidence" value="ECO:0007669"/>
    <property type="project" value="InterPro"/>
</dbReference>
<proteinExistence type="inferred from homology"/>
<keyword evidence="5" id="KW-1003">Cell membrane</keyword>
<dbReference type="PIRSF" id="PIRSF006603">
    <property type="entry name" value="DinF"/>
    <property type="match status" value="1"/>
</dbReference>
<feature type="transmembrane region" description="Helical" evidence="10">
    <location>
        <begin position="361"/>
        <end position="382"/>
    </location>
</feature>
<dbReference type="RefSeq" id="WP_258331738.1">
    <property type="nucleotide sequence ID" value="NZ_JAPTGG010000007.1"/>
</dbReference>
<comment type="similarity">
    <text evidence="2">Belongs to the multi antimicrobial extrusion (MATE) (TC 2.A.66.1) family. MepA subfamily.</text>
</comment>
<evidence type="ECO:0000256" key="7">
    <source>
        <dbReference type="ARBA" id="ARBA00022989"/>
    </source>
</evidence>
<evidence type="ECO:0000256" key="6">
    <source>
        <dbReference type="ARBA" id="ARBA00022692"/>
    </source>
</evidence>
<keyword evidence="8 10" id="KW-0472">Membrane</keyword>
<feature type="transmembrane region" description="Helical" evidence="10">
    <location>
        <begin position="136"/>
        <end position="157"/>
    </location>
</feature>